<feature type="transmembrane region" description="Helical" evidence="1">
    <location>
        <begin position="133"/>
        <end position="155"/>
    </location>
</feature>
<keyword evidence="1" id="KW-0812">Transmembrane</keyword>
<proteinExistence type="predicted"/>
<feature type="transmembrane region" description="Helical" evidence="1">
    <location>
        <begin position="97"/>
        <end position="127"/>
    </location>
</feature>
<keyword evidence="1" id="KW-1133">Transmembrane helix</keyword>
<dbReference type="Pfam" id="PF12730">
    <property type="entry name" value="ABC2_membrane_4"/>
    <property type="match status" value="1"/>
</dbReference>
<feature type="transmembrane region" description="Helical" evidence="1">
    <location>
        <begin position="52"/>
        <end position="76"/>
    </location>
</feature>
<evidence type="ECO:0000256" key="1">
    <source>
        <dbReference type="SAM" id="Phobius"/>
    </source>
</evidence>
<dbReference type="RefSeq" id="WP_138188221.1">
    <property type="nucleotide sequence ID" value="NZ_LS992241.1"/>
</dbReference>
<feature type="transmembrane region" description="Helical" evidence="1">
    <location>
        <begin position="224"/>
        <end position="244"/>
    </location>
</feature>
<dbReference type="PANTHER" id="PTHR37305">
    <property type="entry name" value="INTEGRAL MEMBRANE PROTEIN-RELATED"/>
    <property type="match status" value="1"/>
</dbReference>
<evidence type="ECO:0000313" key="3">
    <source>
        <dbReference type="Proteomes" id="UP000304148"/>
    </source>
</evidence>
<evidence type="ECO:0000313" key="2">
    <source>
        <dbReference type="EMBL" id="SYX86184.1"/>
    </source>
</evidence>
<dbReference type="CDD" id="cd21809">
    <property type="entry name" value="ABC-2_lan_permease-like"/>
    <property type="match status" value="1"/>
</dbReference>
<feature type="transmembrane region" description="Helical" evidence="1">
    <location>
        <begin position="21"/>
        <end position="40"/>
    </location>
</feature>
<name>A0A383RI55_PAEAL</name>
<sequence>MIRALSLEYFKLRRKRIFAMTALFLGAEMLWALVSTTMSIARNPNSADWKTIIATTSSMNGLFLPIISAIVVSRLCDMEHKGNTWKLLMATNMNRSSIYAAKFICAASILFLYLVLQAGIIFAYGMMNGFDSIPLRLLILHIGGALLTSIAIIALQQWISLIVKNQSFALCLGMIGGFIGMTADLFPAFVRRIFIWSYYSGLSPVTYLYTDKSATYVMQPPSPVLIAAVLLIAAACYAAGNIHVSRKEV</sequence>
<dbReference type="EMBL" id="LS992241">
    <property type="protein sequence ID" value="SYX86184.1"/>
    <property type="molecule type" value="Genomic_DNA"/>
</dbReference>
<gene>
    <name evidence="2" type="ORF">PBLR_14606</name>
</gene>
<accession>A0A383RI55</accession>
<keyword evidence="1" id="KW-0472">Membrane</keyword>
<organism evidence="2 3">
    <name type="scientific">Paenibacillus alvei</name>
    <name type="common">Bacillus alvei</name>
    <dbReference type="NCBI Taxonomy" id="44250"/>
    <lineage>
        <taxon>Bacteria</taxon>
        <taxon>Bacillati</taxon>
        <taxon>Bacillota</taxon>
        <taxon>Bacilli</taxon>
        <taxon>Bacillales</taxon>
        <taxon>Paenibacillaceae</taxon>
        <taxon>Paenibacillus</taxon>
    </lineage>
</organism>
<protein>
    <submittedName>
        <fullName evidence="2">ABC transporter permease</fullName>
    </submittedName>
</protein>
<dbReference type="AlphaFoldDB" id="A0A383RI55"/>
<dbReference type="PANTHER" id="PTHR37305:SF1">
    <property type="entry name" value="MEMBRANE PROTEIN"/>
    <property type="match status" value="1"/>
</dbReference>
<dbReference type="Proteomes" id="UP000304148">
    <property type="component" value="Chromosome"/>
</dbReference>
<feature type="transmembrane region" description="Helical" evidence="1">
    <location>
        <begin position="167"/>
        <end position="190"/>
    </location>
</feature>
<reference evidence="3" key="1">
    <citation type="submission" date="2018-08" db="EMBL/GenBank/DDBJ databases">
        <authorList>
            <person name="Chevrot R."/>
        </authorList>
    </citation>
    <scope>NUCLEOTIDE SEQUENCE [LARGE SCALE GENOMIC DNA]</scope>
</reference>